<reference evidence="5" key="1">
    <citation type="submission" date="2022-01" db="EMBL/GenBank/DDBJ databases">
        <title>Genome sequnece data of strain Bradyrhizobium sp. nov.</title>
        <authorList>
            <person name="Zhang J."/>
        </authorList>
    </citation>
    <scope>NUCLEOTIDE SEQUENCE</scope>
    <source>
        <strain evidence="5">WYCCWR 13023</strain>
    </source>
</reference>
<proteinExistence type="predicted"/>
<name>A0A9X1R5K6_9BRAD</name>
<dbReference type="PROSITE" id="PS01124">
    <property type="entry name" value="HTH_ARAC_FAMILY_2"/>
    <property type="match status" value="1"/>
</dbReference>
<keyword evidence="2" id="KW-0238">DNA-binding</keyword>
<dbReference type="AlphaFoldDB" id="A0A9X1R5K6"/>
<dbReference type="Pfam" id="PF12833">
    <property type="entry name" value="HTH_18"/>
    <property type="match status" value="1"/>
</dbReference>
<dbReference type="SMART" id="SM00342">
    <property type="entry name" value="HTH_ARAC"/>
    <property type="match status" value="1"/>
</dbReference>
<dbReference type="Proteomes" id="UP001139054">
    <property type="component" value="Unassembled WGS sequence"/>
</dbReference>
<dbReference type="GO" id="GO:0003700">
    <property type="term" value="F:DNA-binding transcription factor activity"/>
    <property type="evidence" value="ECO:0007669"/>
    <property type="project" value="InterPro"/>
</dbReference>
<dbReference type="InterPro" id="IPR018060">
    <property type="entry name" value="HTH_AraC"/>
</dbReference>
<evidence type="ECO:0000313" key="5">
    <source>
        <dbReference type="EMBL" id="MCG2626241.1"/>
    </source>
</evidence>
<organism evidence="5 6">
    <name type="scientific">Bradyrhizobium zhengyangense</name>
    <dbReference type="NCBI Taxonomy" id="2911009"/>
    <lineage>
        <taxon>Bacteria</taxon>
        <taxon>Pseudomonadati</taxon>
        <taxon>Pseudomonadota</taxon>
        <taxon>Alphaproteobacteria</taxon>
        <taxon>Hyphomicrobiales</taxon>
        <taxon>Nitrobacteraceae</taxon>
        <taxon>Bradyrhizobium</taxon>
    </lineage>
</organism>
<feature type="domain" description="HTH araC/xylS-type" evidence="4">
    <location>
        <begin position="174"/>
        <end position="274"/>
    </location>
</feature>
<evidence type="ECO:0000256" key="1">
    <source>
        <dbReference type="ARBA" id="ARBA00023015"/>
    </source>
</evidence>
<dbReference type="PANTHER" id="PTHR46796:SF2">
    <property type="entry name" value="TRANSCRIPTIONAL REGULATORY PROTEIN"/>
    <property type="match status" value="1"/>
</dbReference>
<dbReference type="Gene3D" id="1.10.10.60">
    <property type="entry name" value="Homeodomain-like"/>
    <property type="match status" value="2"/>
</dbReference>
<sequence>MSTALRIAHGAFGRVALLDMDRSLVRHAHHHCHVLLKVEGADTQFLVGDQVTPLTDAAAVLVDGWKSHAYVHDVNRPRTLIMALYIEPEWLKEFRPGWAASGAPGFFERPSGEVSPRIRQLTLHLTAEMMANPDAVRTHEQTLSDLMIAVIERFTPWRSFPTSIRGMSAVGCDWRIRRAMDAMRVHDSFSNVDQFVKGAGLSRAQFFRLFDASLGVSPKIYLNVVRMERALEAVMREETPLGELSERFGFPEPAHFTRFFRDHAGVSPREFRNVSRLAGRCSRIDAALHSLE</sequence>
<dbReference type="PANTHER" id="PTHR46796">
    <property type="entry name" value="HTH-TYPE TRANSCRIPTIONAL ACTIVATOR RHAS-RELATED"/>
    <property type="match status" value="1"/>
</dbReference>
<dbReference type="InterPro" id="IPR018062">
    <property type="entry name" value="HTH_AraC-typ_CS"/>
</dbReference>
<evidence type="ECO:0000256" key="3">
    <source>
        <dbReference type="ARBA" id="ARBA00023163"/>
    </source>
</evidence>
<dbReference type="InterPro" id="IPR050204">
    <property type="entry name" value="AraC_XylS_family_regulators"/>
</dbReference>
<dbReference type="PROSITE" id="PS00041">
    <property type="entry name" value="HTH_ARAC_FAMILY_1"/>
    <property type="match status" value="1"/>
</dbReference>
<dbReference type="EMBL" id="JAKLTY010000003">
    <property type="protein sequence ID" value="MCG2626241.1"/>
    <property type="molecule type" value="Genomic_DNA"/>
</dbReference>
<accession>A0A9X1R5K6</accession>
<comment type="caution">
    <text evidence="5">The sequence shown here is derived from an EMBL/GenBank/DDBJ whole genome shotgun (WGS) entry which is preliminary data.</text>
</comment>
<protein>
    <submittedName>
        <fullName evidence="5">AraC family transcriptional regulator</fullName>
    </submittedName>
</protein>
<keyword evidence="1" id="KW-0805">Transcription regulation</keyword>
<evidence type="ECO:0000259" key="4">
    <source>
        <dbReference type="PROSITE" id="PS01124"/>
    </source>
</evidence>
<dbReference type="SUPFAM" id="SSF46689">
    <property type="entry name" value="Homeodomain-like"/>
    <property type="match status" value="1"/>
</dbReference>
<dbReference type="GO" id="GO:0043565">
    <property type="term" value="F:sequence-specific DNA binding"/>
    <property type="evidence" value="ECO:0007669"/>
    <property type="project" value="InterPro"/>
</dbReference>
<gene>
    <name evidence="5" type="ORF">L6654_06330</name>
</gene>
<dbReference type="RefSeq" id="WP_237890021.1">
    <property type="nucleotide sequence ID" value="NZ_JAKLTY010000003.1"/>
</dbReference>
<evidence type="ECO:0000256" key="2">
    <source>
        <dbReference type="ARBA" id="ARBA00023125"/>
    </source>
</evidence>
<evidence type="ECO:0000313" key="6">
    <source>
        <dbReference type="Proteomes" id="UP001139054"/>
    </source>
</evidence>
<keyword evidence="3" id="KW-0804">Transcription</keyword>
<dbReference type="InterPro" id="IPR009057">
    <property type="entry name" value="Homeodomain-like_sf"/>
</dbReference>